<sequence length="851" mass="92296">MSSLPSMFAIKPFSAGSDNPSSSEHDVHRPYPYPPSSSSSRLIVDAYATRLMTHRRHPSYPRPDPSLGPYVVSAVGPEDSTESALSLSNGYDDRGLVELLVEHTGMEEQDARTTLRDVTRAVATGIVPPVPSSSPASEGYLSEGRSEGKIGEGMNESLTPDYVCEGGGTEEKKRIRSESFSKRGLGVGTLRTGIDVEHLGQMLSELNGNLTVEVNGFGVETSDAFGLVSDKIQDNSSFDGSVVEIEGNLDIKMTPLKGQSLIPTDLLSDYDDEINHDEDDSPFFFDSGPECATDNKQDKCVDNAFLMEEEIQQERLHGNHIASRHGYNPGSHLTEAIRKASEWTVKENIRDNFDESEATNENINRNHSKCPSPRSKNNSNHPVLDRNKTPILHNRSQRSKNGLYKQKKNQSKATAKDLAVALFCNKKGYGAVTNGHAPPAHQGHYQNRVVRNRSCSLGSDNPKETSLSSSTSWQPCFFQERVLGGRPSSTGRPRTGKLTIRPPLSTNPLVTSPASRSAIHCPLVAPLDAPTGLGTRAPPSSSTQQPWLTSPSSYGHCDDIGMTIAAHHQRAASTLAGIFEMSEQSAASALEVSDHCPVLARLVVEQALNLPPVCRHLLGDGCYRSDCSFSHDVEGHTCLFWLRGRCGKGAMRCRFLHGFANNVIKAARSDLPDDYERGRICSTPIATGNLLTHNRNMVQDTILRQSPRGENSGSRSLDSGGATDAFRAFSTAYSATMGRKKFCEQVLKASSSEGKLNCMILPGTSIEQNENGKVISRVSSPSTGIVKNAVASSFSFASVALKGYKKSESFSSSTEVSVQDLSLVATVPPFSAARYYKSIKVPSDLLESHDL</sequence>
<feature type="zinc finger region" description="C3H1-type" evidence="1">
    <location>
        <begin position="637"/>
        <end position="660"/>
    </location>
</feature>
<dbReference type="EMBL" id="HBFR01025151">
    <property type="protein sequence ID" value="CAD8890825.1"/>
    <property type="molecule type" value="Transcribed_RNA"/>
</dbReference>
<evidence type="ECO:0000256" key="1">
    <source>
        <dbReference type="PROSITE-ProRule" id="PRU00723"/>
    </source>
</evidence>
<accession>A0A7S1BMW6</accession>
<dbReference type="PROSITE" id="PS50103">
    <property type="entry name" value="ZF_C3H1"/>
    <property type="match status" value="1"/>
</dbReference>
<dbReference type="GO" id="GO:0008270">
    <property type="term" value="F:zinc ion binding"/>
    <property type="evidence" value="ECO:0007669"/>
    <property type="project" value="UniProtKB-KW"/>
</dbReference>
<feature type="region of interest" description="Disordered" evidence="2">
    <location>
        <begin position="12"/>
        <end position="39"/>
    </location>
</feature>
<dbReference type="AlphaFoldDB" id="A0A7S1BMW6"/>
<feature type="region of interest" description="Disordered" evidence="2">
    <location>
        <begin position="354"/>
        <end position="412"/>
    </location>
</feature>
<dbReference type="InterPro" id="IPR000571">
    <property type="entry name" value="Znf_CCCH"/>
</dbReference>
<feature type="region of interest" description="Disordered" evidence="2">
    <location>
        <begin position="126"/>
        <end position="170"/>
    </location>
</feature>
<gene>
    <name evidence="4" type="ORF">CHYS00102_LOCUS18031</name>
</gene>
<feature type="region of interest" description="Disordered" evidence="2">
    <location>
        <begin position="483"/>
        <end position="513"/>
    </location>
</feature>
<organism evidence="4">
    <name type="scientific">Corethron hystrix</name>
    <dbReference type="NCBI Taxonomy" id="216773"/>
    <lineage>
        <taxon>Eukaryota</taxon>
        <taxon>Sar</taxon>
        <taxon>Stramenopiles</taxon>
        <taxon>Ochrophyta</taxon>
        <taxon>Bacillariophyta</taxon>
        <taxon>Coscinodiscophyceae</taxon>
        <taxon>Corethrophycidae</taxon>
        <taxon>Corethrales</taxon>
        <taxon>Corethraceae</taxon>
        <taxon>Corethron</taxon>
    </lineage>
</organism>
<reference evidence="4" key="1">
    <citation type="submission" date="2021-01" db="EMBL/GenBank/DDBJ databases">
        <authorList>
            <person name="Corre E."/>
            <person name="Pelletier E."/>
            <person name="Niang G."/>
            <person name="Scheremetjew M."/>
            <person name="Finn R."/>
            <person name="Kale V."/>
            <person name="Holt S."/>
            <person name="Cochrane G."/>
            <person name="Meng A."/>
            <person name="Brown T."/>
            <person name="Cohen L."/>
        </authorList>
    </citation>
    <scope>NUCLEOTIDE SEQUENCE</scope>
    <source>
        <strain evidence="4">308</strain>
    </source>
</reference>
<keyword evidence="1" id="KW-0479">Metal-binding</keyword>
<evidence type="ECO:0000259" key="3">
    <source>
        <dbReference type="PROSITE" id="PS50103"/>
    </source>
</evidence>
<evidence type="ECO:0000256" key="2">
    <source>
        <dbReference type="SAM" id="MobiDB-lite"/>
    </source>
</evidence>
<protein>
    <recommendedName>
        <fullName evidence="3">C3H1-type domain-containing protein</fullName>
    </recommendedName>
</protein>
<keyword evidence="1" id="KW-0863">Zinc-finger</keyword>
<feature type="compositionally biased region" description="Polar residues" evidence="2">
    <location>
        <begin position="504"/>
        <end position="513"/>
    </location>
</feature>
<proteinExistence type="predicted"/>
<dbReference type="Gene3D" id="4.10.1000.10">
    <property type="entry name" value="Zinc finger, CCCH-type"/>
    <property type="match status" value="1"/>
</dbReference>
<keyword evidence="1" id="KW-0862">Zinc</keyword>
<feature type="domain" description="C3H1-type" evidence="3">
    <location>
        <begin position="637"/>
        <end position="660"/>
    </location>
</feature>
<name>A0A7S1BMW6_9STRA</name>
<evidence type="ECO:0000313" key="4">
    <source>
        <dbReference type="EMBL" id="CAD8890825.1"/>
    </source>
</evidence>